<dbReference type="KEGG" id="lol:LACOL_0527"/>
<dbReference type="PANTHER" id="PTHR11609:SF5">
    <property type="entry name" value="PHOSPHORIBOSYLAMINOIMIDAZOLE CARBOXYLASE"/>
    <property type="match status" value="1"/>
</dbReference>
<dbReference type="Pfam" id="PF22660">
    <property type="entry name" value="RS_preATP-grasp-like"/>
    <property type="match status" value="1"/>
</dbReference>
<dbReference type="SUPFAM" id="SSF52440">
    <property type="entry name" value="PreATP-grasp domain"/>
    <property type="match status" value="1"/>
</dbReference>
<evidence type="ECO:0000256" key="7">
    <source>
        <dbReference type="ARBA" id="ARBA00025704"/>
    </source>
</evidence>
<dbReference type="AlphaFoldDB" id="A0A0R1RPJ4"/>
<keyword evidence="5 8" id="KW-0067">ATP-binding</keyword>
<reference evidence="10 11" key="1">
    <citation type="journal article" date="2015" name="Genome Announc.">
        <title>Expanding the biotechnology potential of lactobacilli through comparative genomics of 213 strains and associated genera.</title>
        <authorList>
            <person name="Sun Z."/>
            <person name="Harris H.M."/>
            <person name="McCann A."/>
            <person name="Guo C."/>
            <person name="Argimon S."/>
            <person name="Zhang W."/>
            <person name="Yang X."/>
            <person name="Jeffery I.B."/>
            <person name="Cooney J.C."/>
            <person name="Kagawa T.F."/>
            <person name="Liu W."/>
            <person name="Song Y."/>
            <person name="Salvetti E."/>
            <person name="Wrobel A."/>
            <person name="Rasinkangas P."/>
            <person name="Parkhill J."/>
            <person name="Rea M.C."/>
            <person name="O'Sullivan O."/>
            <person name="Ritari J."/>
            <person name="Douillard F.P."/>
            <person name="Paul Ross R."/>
            <person name="Yang R."/>
            <person name="Briner A.E."/>
            <person name="Felis G.E."/>
            <person name="de Vos W.M."/>
            <person name="Barrangou R."/>
            <person name="Klaenhammer T.R."/>
            <person name="Caufield P.W."/>
            <person name="Cui Y."/>
            <person name="Zhang H."/>
            <person name="O'Toole P.W."/>
        </authorList>
    </citation>
    <scope>NUCLEOTIDE SEQUENCE [LARGE SCALE GENOMIC DNA]</scope>
    <source>
        <strain evidence="10 11">DSM 15707</strain>
    </source>
</reference>
<dbReference type="PANTHER" id="PTHR11609">
    <property type="entry name" value="PURINE BIOSYNTHESIS PROTEIN 6/7, PUR6/7"/>
    <property type="match status" value="1"/>
</dbReference>
<evidence type="ECO:0000256" key="3">
    <source>
        <dbReference type="ARBA" id="ARBA00022741"/>
    </source>
</evidence>
<evidence type="ECO:0000313" key="11">
    <source>
        <dbReference type="Proteomes" id="UP000051697"/>
    </source>
</evidence>
<dbReference type="GO" id="GO:0046872">
    <property type="term" value="F:metal ion binding"/>
    <property type="evidence" value="ECO:0007669"/>
    <property type="project" value="InterPro"/>
</dbReference>
<organism evidence="10 11">
    <name type="scientific">Paucilactobacillus oligofermentans DSM 15707 = LMG 22743</name>
    <dbReference type="NCBI Taxonomy" id="1423778"/>
    <lineage>
        <taxon>Bacteria</taxon>
        <taxon>Bacillati</taxon>
        <taxon>Bacillota</taxon>
        <taxon>Bacilli</taxon>
        <taxon>Lactobacillales</taxon>
        <taxon>Lactobacillaceae</taxon>
        <taxon>Paucilactobacillus</taxon>
    </lineage>
</organism>
<evidence type="ECO:0000256" key="1">
    <source>
        <dbReference type="ARBA" id="ARBA00001936"/>
    </source>
</evidence>
<dbReference type="Gene3D" id="3.30.470.20">
    <property type="entry name" value="ATP-grasp fold, B domain"/>
    <property type="match status" value="1"/>
</dbReference>
<dbReference type="InterPro" id="IPR011761">
    <property type="entry name" value="ATP-grasp"/>
</dbReference>
<dbReference type="Gene3D" id="3.30.1490.20">
    <property type="entry name" value="ATP-grasp fold, A domain"/>
    <property type="match status" value="1"/>
</dbReference>
<evidence type="ECO:0000256" key="6">
    <source>
        <dbReference type="ARBA" id="ARBA00023211"/>
    </source>
</evidence>
<name>A0A0R1RPJ4_9LACO</name>
<dbReference type="GO" id="GO:0006164">
    <property type="term" value="P:purine nucleotide biosynthetic process"/>
    <property type="evidence" value="ECO:0007669"/>
    <property type="project" value="UniProtKB-KW"/>
</dbReference>
<comment type="cofactor">
    <cofactor evidence="2">
        <name>Mg(2+)</name>
        <dbReference type="ChEBI" id="CHEBI:18420"/>
    </cofactor>
</comment>
<dbReference type="PATRIC" id="fig|1423778.4.peg.804"/>
<comment type="caution">
    <text evidence="10">The sequence shown here is derived from an EMBL/GenBank/DDBJ whole genome shotgun (WGS) entry which is preliminary data.</text>
</comment>
<dbReference type="InterPro" id="IPR054350">
    <property type="entry name" value="PurT/PurK_preATP-grasp"/>
</dbReference>
<dbReference type="InterPro" id="IPR013815">
    <property type="entry name" value="ATP_grasp_subdomain_1"/>
</dbReference>
<comment type="pathway">
    <text evidence="7">Purine metabolism.</text>
</comment>
<dbReference type="GO" id="GO:0005524">
    <property type="term" value="F:ATP binding"/>
    <property type="evidence" value="ECO:0007669"/>
    <property type="project" value="UniProtKB-UniRule"/>
</dbReference>
<dbReference type="OrthoDB" id="9804625at2"/>
<dbReference type="RefSeq" id="WP_057889736.1">
    <property type="nucleotide sequence ID" value="NZ_AZFE01000031.1"/>
</dbReference>
<dbReference type="STRING" id="1423778.FC70_GL000772"/>
<dbReference type="Gene3D" id="3.40.50.20">
    <property type="match status" value="1"/>
</dbReference>
<evidence type="ECO:0000256" key="5">
    <source>
        <dbReference type="ARBA" id="ARBA00022840"/>
    </source>
</evidence>
<dbReference type="Pfam" id="PF02222">
    <property type="entry name" value="ATP-grasp"/>
    <property type="match status" value="1"/>
</dbReference>
<dbReference type="GO" id="GO:0005829">
    <property type="term" value="C:cytosol"/>
    <property type="evidence" value="ECO:0007669"/>
    <property type="project" value="TreeGrafter"/>
</dbReference>
<dbReference type="PROSITE" id="PS50975">
    <property type="entry name" value="ATP_GRASP"/>
    <property type="match status" value="1"/>
</dbReference>
<sequence length="373" mass="41476">MSNQPFYPGQILGVIGGGYSALRLVMAAKLMGYKVGAYGPSPSDDALQLADFMIIGAHNDREQLKHFAEECDFVAYVGDMIDSSVIEFISQYTNVPQGQNILEIIQDRLLERAFFDQINVNIAPYVTIVGLDDVYGSIDSIGYPAVIRPIQHVRDDDSLIISRSSDISKAADFIDTGTFVLESYIPHTREFSLIITKGNTDVAFPILEKSVIDNQLVSAKLAQLNQAVVDEMTRIGTETVNGLTGLGSIEIEFYLTDTNALYLKGIKPGICLQANLFDTVATVDQYTQFLTAISGAPLKEIKIMQSAVLKTFEVSQMKDLKTQWVLKSNWFYFMYPVPIKTKVGHIIVTGDSVDKIEMQIDNTEMWSFKKESE</sequence>
<keyword evidence="11" id="KW-1185">Reference proteome</keyword>
<gene>
    <name evidence="10" type="ORF">FC70_GL000772</name>
</gene>
<dbReference type="SUPFAM" id="SSF56059">
    <property type="entry name" value="Glutathione synthetase ATP-binding domain-like"/>
    <property type="match status" value="1"/>
</dbReference>
<dbReference type="EMBL" id="AZFE01000031">
    <property type="protein sequence ID" value="KRL55176.1"/>
    <property type="molecule type" value="Genomic_DNA"/>
</dbReference>
<proteinExistence type="predicted"/>
<evidence type="ECO:0000256" key="8">
    <source>
        <dbReference type="PROSITE-ProRule" id="PRU00409"/>
    </source>
</evidence>
<comment type="cofactor">
    <cofactor evidence="1">
        <name>Mn(2+)</name>
        <dbReference type="ChEBI" id="CHEBI:29035"/>
    </cofactor>
</comment>
<protein>
    <submittedName>
        <fullName evidence="10">Phosphoribosylaminoimidazole carboxylase ATPase subunit PurK</fullName>
    </submittedName>
</protein>
<evidence type="ECO:0000256" key="2">
    <source>
        <dbReference type="ARBA" id="ARBA00001946"/>
    </source>
</evidence>
<accession>A0A0R1RPJ4</accession>
<keyword evidence="6" id="KW-0464">Manganese</keyword>
<keyword evidence="4" id="KW-0658">Purine biosynthesis</keyword>
<feature type="domain" description="ATP-grasp" evidence="9">
    <location>
        <begin position="112"/>
        <end position="294"/>
    </location>
</feature>
<evidence type="ECO:0000256" key="4">
    <source>
        <dbReference type="ARBA" id="ARBA00022755"/>
    </source>
</evidence>
<dbReference type="Proteomes" id="UP000051697">
    <property type="component" value="Unassembled WGS sequence"/>
</dbReference>
<evidence type="ECO:0000259" key="9">
    <source>
        <dbReference type="PROSITE" id="PS50975"/>
    </source>
</evidence>
<evidence type="ECO:0000313" key="10">
    <source>
        <dbReference type="EMBL" id="KRL55176.1"/>
    </source>
</evidence>
<keyword evidence="3 8" id="KW-0547">Nucleotide-binding</keyword>
<dbReference type="InterPro" id="IPR003135">
    <property type="entry name" value="ATP-grasp_carboxylate-amine"/>
</dbReference>
<dbReference type="InterPro" id="IPR016185">
    <property type="entry name" value="PreATP-grasp_dom_sf"/>
</dbReference>